<comment type="caution">
    <text evidence="2">The sequence shown here is derived from an EMBL/GenBank/DDBJ whole genome shotgun (WGS) entry which is preliminary data.</text>
</comment>
<name>A0A3D8GRX7_9BACI</name>
<feature type="transmembrane region" description="Helical" evidence="1">
    <location>
        <begin position="33"/>
        <end position="52"/>
    </location>
</feature>
<feature type="transmembrane region" description="Helical" evidence="1">
    <location>
        <begin position="7"/>
        <end position="27"/>
    </location>
</feature>
<feature type="transmembrane region" description="Helical" evidence="1">
    <location>
        <begin position="59"/>
        <end position="80"/>
    </location>
</feature>
<keyword evidence="1" id="KW-1133">Transmembrane helix</keyword>
<dbReference type="RefSeq" id="WP_115452016.1">
    <property type="nucleotide sequence ID" value="NZ_QNQT01000003.1"/>
</dbReference>
<keyword evidence="3" id="KW-1185">Reference proteome</keyword>
<organism evidence="2 3">
    <name type="scientific">Neobacillus piezotolerans</name>
    <dbReference type="NCBI Taxonomy" id="2259171"/>
    <lineage>
        <taxon>Bacteria</taxon>
        <taxon>Bacillati</taxon>
        <taxon>Bacillota</taxon>
        <taxon>Bacilli</taxon>
        <taxon>Bacillales</taxon>
        <taxon>Bacillaceae</taxon>
        <taxon>Neobacillus</taxon>
    </lineage>
</organism>
<keyword evidence="1" id="KW-0812">Transmembrane</keyword>
<proteinExistence type="predicted"/>
<keyword evidence="1" id="KW-0472">Membrane</keyword>
<dbReference type="Proteomes" id="UP000257144">
    <property type="component" value="Unassembled WGS sequence"/>
</dbReference>
<reference evidence="2 3" key="1">
    <citation type="submission" date="2018-07" db="EMBL/GenBank/DDBJ databases">
        <title>Bacillus sp. YLB-04 draft genome sequence.</title>
        <authorList>
            <person name="Yu L."/>
            <person name="Tang X."/>
        </authorList>
    </citation>
    <scope>NUCLEOTIDE SEQUENCE [LARGE SCALE GENOMIC DNA]</scope>
    <source>
        <strain evidence="2 3">YLB-04</strain>
    </source>
</reference>
<dbReference type="AlphaFoldDB" id="A0A3D8GRX7"/>
<gene>
    <name evidence="2" type="ORF">DRW41_10940</name>
</gene>
<protein>
    <recommendedName>
        <fullName evidence="4">DUF5668 domain-containing protein</fullName>
    </recommendedName>
</protein>
<sequence>MKKLNLLDIAAWISTGAFVILTVLYSTNFPELLPFWRIALILSFALVGIRNYKNKNKNGLIMIVICFVLYVLMDWVFGVFK</sequence>
<evidence type="ECO:0008006" key="4">
    <source>
        <dbReference type="Google" id="ProtNLM"/>
    </source>
</evidence>
<evidence type="ECO:0000313" key="3">
    <source>
        <dbReference type="Proteomes" id="UP000257144"/>
    </source>
</evidence>
<evidence type="ECO:0000313" key="2">
    <source>
        <dbReference type="EMBL" id="RDU37188.1"/>
    </source>
</evidence>
<dbReference type="EMBL" id="QNQT01000003">
    <property type="protein sequence ID" value="RDU37188.1"/>
    <property type="molecule type" value="Genomic_DNA"/>
</dbReference>
<accession>A0A3D8GRX7</accession>
<evidence type="ECO:0000256" key="1">
    <source>
        <dbReference type="SAM" id="Phobius"/>
    </source>
</evidence>